<gene>
    <name evidence="2" type="ORF">J7T54_007306</name>
</gene>
<comment type="caution">
    <text evidence="2">The sequence shown here is derived from an EMBL/GenBank/DDBJ whole genome shotgun (WGS) entry which is preliminary data.</text>
</comment>
<feature type="region of interest" description="Disordered" evidence="1">
    <location>
        <begin position="424"/>
        <end position="467"/>
    </location>
</feature>
<organism evidence="2 3">
    <name type="scientific">Emericellopsis cladophorae</name>
    <dbReference type="NCBI Taxonomy" id="2686198"/>
    <lineage>
        <taxon>Eukaryota</taxon>
        <taxon>Fungi</taxon>
        <taxon>Dikarya</taxon>
        <taxon>Ascomycota</taxon>
        <taxon>Pezizomycotina</taxon>
        <taxon>Sordariomycetes</taxon>
        <taxon>Hypocreomycetidae</taxon>
        <taxon>Hypocreales</taxon>
        <taxon>Bionectriaceae</taxon>
        <taxon>Emericellopsis</taxon>
    </lineage>
</organism>
<protein>
    <submittedName>
        <fullName evidence="2">Uncharacterized protein</fullName>
    </submittedName>
</protein>
<feature type="region of interest" description="Disordered" evidence="1">
    <location>
        <begin position="207"/>
        <end position="231"/>
    </location>
</feature>
<feature type="compositionally biased region" description="Low complexity" evidence="1">
    <location>
        <begin position="440"/>
        <end position="459"/>
    </location>
</feature>
<dbReference type="OrthoDB" id="5119629at2759"/>
<proteinExistence type="predicted"/>
<evidence type="ECO:0000313" key="3">
    <source>
        <dbReference type="Proteomes" id="UP001055219"/>
    </source>
</evidence>
<dbReference type="GeneID" id="75833782"/>
<keyword evidence="3" id="KW-1185">Reference proteome</keyword>
<sequence length="769" mass="87653">MRAGIVSAFLAASGAAATFDRLPEHLREHVNKHAQVQAQEQDGKKVEEQDPKPQNHKIWFPDAPENHGGHWDLCRNPNHCDPKDPRDSLGGVSFKETEEDLVFDFARKNTSEEVRFEEVEIFMSGNTRNFDNSHRFGTHRNQCGPQDDSFRCRFPFEEVVEGGRQGLCPNSQNESFIFYVKIRSVVKVKEERIELFNKAIRPKQTQIGNSRHHGRAAITKGTKGTKGTGPNDHGFALDDHFKIGYQCCETKCDRYEKEADFHADYKHGEDSNGLDIDEQKAKLGALKEGKHHHHDHAARDVEEAEHCFDNDKDETCCCKTCKPDEPKCEPKCVCKPVVKQECKPVVKQECEIKCVPKCEQECKHKCECKENDHECKHKCDDSCKHECGHECKHECGHECKHSCKHSHKCKHGCKHKHGHKCKHAHQHGHQHKHGHKRAAGAEAGVEAGAKAGAEAGTEASPEKPEDYNFSVDDHFNVGYQCCESKCECYEKEADFHADYKHNEDSNGLDIDEQKAKLAELKEKHAKNGEKKGTGEKKEKDLAPRGGEEEEEAKHCSLCPTGKCWRKPQTPHQKRSYNRPEDFQCEGAFVKAFGRGRNTHRFNELSQSNPDACNVEDGVYHRHSRSDLEVAVKGPITYNDHEFGFFSIALEKKHEHTYLAVKVKVEDVDFFVAEIAVFVDCDGGVDNYKNADAKHPSVCKPDSYPHRHVDEKGIDQFKFEIEDRFRCHGDYFIAIYVKVCVKDGDNCHYRKPAPETKEHQRKNPFANINY</sequence>
<feature type="compositionally biased region" description="Basic and acidic residues" evidence="1">
    <location>
        <begin position="41"/>
        <end position="53"/>
    </location>
</feature>
<reference evidence="2" key="2">
    <citation type="submission" date="2022-07" db="EMBL/GenBank/DDBJ databases">
        <authorList>
            <person name="Goncalves M.F.M."/>
            <person name="Hilario S."/>
            <person name="Van De Peer Y."/>
            <person name="Esteves A.C."/>
            <person name="Alves A."/>
        </authorList>
    </citation>
    <scope>NUCLEOTIDE SEQUENCE</scope>
    <source>
        <strain evidence="2">MUM 19.33</strain>
    </source>
</reference>
<evidence type="ECO:0000256" key="1">
    <source>
        <dbReference type="SAM" id="MobiDB-lite"/>
    </source>
</evidence>
<dbReference type="EMBL" id="JAGIXG020000027">
    <property type="protein sequence ID" value="KAI6780827.1"/>
    <property type="molecule type" value="Genomic_DNA"/>
</dbReference>
<accession>A0A9Q0BCH2</accession>
<feature type="region of interest" description="Disordered" evidence="1">
    <location>
        <begin position="31"/>
        <end position="53"/>
    </location>
</feature>
<name>A0A9Q0BCH2_9HYPO</name>
<feature type="compositionally biased region" description="Basic residues" evidence="1">
    <location>
        <begin position="424"/>
        <end position="438"/>
    </location>
</feature>
<feature type="region of interest" description="Disordered" evidence="1">
    <location>
        <begin position="523"/>
        <end position="551"/>
    </location>
</feature>
<feature type="region of interest" description="Disordered" evidence="1">
    <location>
        <begin position="750"/>
        <end position="769"/>
    </location>
</feature>
<reference evidence="2" key="1">
    <citation type="journal article" date="2021" name="J Fungi (Basel)">
        <title>Genomic and Metabolomic Analyses of the Marine Fungus Emericellopsis cladophorae: Insights into Saltwater Adaptability Mechanisms and Its Biosynthetic Potential.</title>
        <authorList>
            <person name="Goncalves M.F.M."/>
            <person name="Hilario S."/>
            <person name="Van de Peer Y."/>
            <person name="Esteves A.C."/>
            <person name="Alves A."/>
        </authorList>
    </citation>
    <scope>NUCLEOTIDE SEQUENCE</scope>
    <source>
        <strain evidence="2">MUM 19.33</strain>
    </source>
</reference>
<evidence type="ECO:0000313" key="2">
    <source>
        <dbReference type="EMBL" id="KAI6780827.1"/>
    </source>
</evidence>
<dbReference type="AlphaFoldDB" id="A0A9Q0BCH2"/>
<dbReference type="RefSeq" id="XP_051361683.1">
    <property type="nucleotide sequence ID" value="XM_051506993.1"/>
</dbReference>
<dbReference type="Proteomes" id="UP001055219">
    <property type="component" value="Unassembled WGS sequence"/>
</dbReference>